<dbReference type="PANTHER" id="PTHR21089:SF1">
    <property type="entry name" value="BIFUNCTIONAL 3-DEHYDROQUINATE DEHYDRATASE_SHIKIMATE DEHYDROGENASE, CHLOROPLASTIC"/>
    <property type="match status" value="1"/>
</dbReference>
<organism evidence="12 13">
    <name type="scientific">Halobacillus naozhouensis</name>
    <dbReference type="NCBI Taxonomy" id="554880"/>
    <lineage>
        <taxon>Bacteria</taxon>
        <taxon>Bacillati</taxon>
        <taxon>Bacillota</taxon>
        <taxon>Bacilli</taxon>
        <taxon>Bacillales</taxon>
        <taxon>Bacillaceae</taxon>
        <taxon>Halobacillus</taxon>
    </lineage>
</organism>
<dbReference type="Pfam" id="PF18317">
    <property type="entry name" value="SDH_C"/>
    <property type="match status" value="1"/>
</dbReference>
<evidence type="ECO:0000256" key="2">
    <source>
        <dbReference type="ARBA" id="ARBA00012962"/>
    </source>
</evidence>
<dbReference type="NCBIfam" id="TIGR00507">
    <property type="entry name" value="aroE"/>
    <property type="match status" value="1"/>
</dbReference>
<evidence type="ECO:0000313" key="12">
    <source>
        <dbReference type="EMBL" id="WFT73320.1"/>
    </source>
</evidence>
<reference evidence="12 13" key="1">
    <citation type="submission" date="2023-04" db="EMBL/GenBank/DDBJ databases">
        <title>Genome sequence of Halobacillus naozhouensis KACC 21980.</title>
        <authorList>
            <person name="Kim S."/>
            <person name="Heo J."/>
            <person name="Kwon S.-W."/>
        </authorList>
    </citation>
    <scope>NUCLEOTIDE SEQUENCE [LARGE SCALE GENOMIC DNA]</scope>
    <source>
        <strain evidence="12 13">KCTC 13234</strain>
    </source>
</reference>
<dbReference type="InterPro" id="IPR036291">
    <property type="entry name" value="NAD(P)-bd_dom_sf"/>
</dbReference>
<dbReference type="Gene3D" id="3.40.50.10860">
    <property type="entry name" value="Leucine Dehydrogenase, chain A, domain 1"/>
    <property type="match status" value="1"/>
</dbReference>
<name>A0ABY8ITH2_9BACI</name>
<comment type="catalytic activity">
    <reaction evidence="7 8">
        <text>shikimate + NADP(+) = 3-dehydroshikimate + NADPH + H(+)</text>
        <dbReference type="Rhea" id="RHEA:17737"/>
        <dbReference type="ChEBI" id="CHEBI:15378"/>
        <dbReference type="ChEBI" id="CHEBI:16630"/>
        <dbReference type="ChEBI" id="CHEBI:36208"/>
        <dbReference type="ChEBI" id="CHEBI:57783"/>
        <dbReference type="ChEBI" id="CHEBI:58349"/>
        <dbReference type="EC" id="1.1.1.25"/>
    </reaction>
</comment>
<accession>A0ABY8ITH2</accession>
<feature type="binding site" evidence="8">
    <location>
        <position position="100"/>
    </location>
    <ligand>
        <name>shikimate</name>
        <dbReference type="ChEBI" id="CHEBI:36208"/>
    </ligand>
</feature>
<dbReference type="Pfam" id="PF01488">
    <property type="entry name" value="Shikimate_DH"/>
    <property type="match status" value="1"/>
</dbReference>
<evidence type="ECO:0000259" key="10">
    <source>
        <dbReference type="Pfam" id="PF08501"/>
    </source>
</evidence>
<dbReference type="Gene3D" id="3.40.50.720">
    <property type="entry name" value="NAD(P)-binding Rossmann-like Domain"/>
    <property type="match status" value="1"/>
</dbReference>
<evidence type="ECO:0000256" key="3">
    <source>
        <dbReference type="ARBA" id="ARBA00022605"/>
    </source>
</evidence>
<dbReference type="InterPro" id="IPR013708">
    <property type="entry name" value="Shikimate_DH-bd_N"/>
</dbReference>
<keyword evidence="3 8" id="KW-0028">Amino-acid biosynthesis</keyword>
<evidence type="ECO:0000256" key="8">
    <source>
        <dbReference type="HAMAP-Rule" id="MF_00222"/>
    </source>
</evidence>
<evidence type="ECO:0000256" key="7">
    <source>
        <dbReference type="ARBA" id="ARBA00049442"/>
    </source>
</evidence>
<evidence type="ECO:0000256" key="4">
    <source>
        <dbReference type="ARBA" id="ARBA00022857"/>
    </source>
</evidence>
<dbReference type="Pfam" id="PF08501">
    <property type="entry name" value="Shikimate_dh_N"/>
    <property type="match status" value="1"/>
</dbReference>
<evidence type="ECO:0000259" key="9">
    <source>
        <dbReference type="Pfam" id="PF01488"/>
    </source>
</evidence>
<feature type="binding site" evidence="8">
    <location>
        <position position="60"/>
    </location>
    <ligand>
        <name>shikimate</name>
        <dbReference type="ChEBI" id="CHEBI:36208"/>
    </ligand>
</feature>
<comment type="subunit">
    <text evidence="8">Homodimer.</text>
</comment>
<dbReference type="RefSeq" id="WP_283075337.1">
    <property type="nucleotide sequence ID" value="NZ_CP121671.1"/>
</dbReference>
<feature type="binding site" evidence="8">
    <location>
        <position position="85"/>
    </location>
    <ligand>
        <name>shikimate</name>
        <dbReference type="ChEBI" id="CHEBI:36208"/>
    </ligand>
</feature>
<keyword evidence="4 8" id="KW-0521">NADP</keyword>
<feature type="binding site" evidence="8">
    <location>
        <position position="241"/>
    </location>
    <ligand>
        <name>NADP(+)</name>
        <dbReference type="ChEBI" id="CHEBI:58349"/>
    </ligand>
</feature>
<feature type="binding site" evidence="8">
    <location>
        <begin position="150"/>
        <end position="155"/>
    </location>
    <ligand>
        <name>NADP(+)</name>
        <dbReference type="ChEBI" id="CHEBI:58349"/>
    </ligand>
</feature>
<dbReference type="SUPFAM" id="SSF53223">
    <property type="entry name" value="Aminoacid dehydrogenase-like, N-terminal domain"/>
    <property type="match status" value="1"/>
</dbReference>
<sequence>MQLGLIGYPIAHSLSPWIHHRLLTMHGIEGEYSLYECNPEQFPDQMEQLKGSKINGFNVTVPYKEKIIPYLDELDEAAKFLGAVNTVKSDNGRLIGYNTDGRGYAASLLNQYDDALKSSDKVLILGSGGAARGIFYALLKHGVKKINVANRTVEKAQRVIEDLQAHSTSSALTLQQAEEDLSQYDLIIQTTSVGMAPEKNRTLISLTGINANTIVSDIVYRPKKTSLLKEAERQGARLHYGHGMLLNQAILAFEIWSGKSTAASRIMTAFEEKLKGE</sequence>
<feature type="binding site" evidence="8">
    <location>
        <position position="220"/>
    </location>
    <ligand>
        <name>shikimate</name>
        <dbReference type="ChEBI" id="CHEBI:36208"/>
    </ligand>
</feature>
<evidence type="ECO:0000259" key="11">
    <source>
        <dbReference type="Pfam" id="PF18317"/>
    </source>
</evidence>
<dbReference type="SUPFAM" id="SSF51735">
    <property type="entry name" value="NAD(P)-binding Rossmann-fold domains"/>
    <property type="match status" value="1"/>
</dbReference>
<dbReference type="InterPro" id="IPR022893">
    <property type="entry name" value="Shikimate_DH_fam"/>
</dbReference>
<feature type="domain" description="SDH C-terminal" evidence="11">
    <location>
        <begin position="241"/>
        <end position="259"/>
    </location>
</feature>
<evidence type="ECO:0000256" key="6">
    <source>
        <dbReference type="ARBA" id="ARBA00023141"/>
    </source>
</evidence>
<comment type="pathway">
    <text evidence="1 8">Metabolic intermediate biosynthesis; chorismate biosynthesis; chorismate from D-erythrose 4-phosphate and phosphoenolpyruvate: step 4/7.</text>
</comment>
<dbReference type="EMBL" id="CP121671">
    <property type="protein sequence ID" value="WFT73320.1"/>
    <property type="molecule type" value="Genomic_DNA"/>
</dbReference>
<feature type="binding site" evidence="8">
    <location>
        <position position="218"/>
    </location>
    <ligand>
        <name>NADP(+)</name>
        <dbReference type="ChEBI" id="CHEBI:58349"/>
    </ligand>
</feature>
<feature type="binding site" evidence="8">
    <location>
        <position position="248"/>
    </location>
    <ligand>
        <name>shikimate</name>
        <dbReference type="ChEBI" id="CHEBI:36208"/>
    </ligand>
</feature>
<feature type="domain" description="Shikimate dehydrogenase substrate binding N-terminal" evidence="10">
    <location>
        <begin position="5"/>
        <end position="87"/>
    </location>
</feature>
<dbReference type="InterPro" id="IPR006151">
    <property type="entry name" value="Shikm_DH/Glu-tRNA_Rdtase"/>
</dbReference>
<evidence type="ECO:0000313" key="13">
    <source>
        <dbReference type="Proteomes" id="UP001221597"/>
    </source>
</evidence>
<dbReference type="CDD" id="cd01065">
    <property type="entry name" value="NAD_bind_Shikimate_DH"/>
    <property type="match status" value="1"/>
</dbReference>
<gene>
    <name evidence="8 12" type="primary">aroE</name>
    <name evidence="12" type="ORF">P9989_13055</name>
</gene>
<comment type="similarity">
    <text evidence="8">Belongs to the shikimate dehydrogenase family.</text>
</comment>
<dbReference type="HAMAP" id="MF_00222">
    <property type="entry name" value="Shikimate_DH_AroE"/>
    <property type="match status" value="1"/>
</dbReference>
<feature type="domain" description="Quinate/shikimate 5-dehydrogenase/glutamyl-tRNA reductase" evidence="9">
    <location>
        <begin position="118"/>
        <end position="192"/>
    </location>
</feature>
<dbReference type="PANTHER" id="PTHR21089">
    <property type="entry name" value="SHIKIMATE DEHYDROGENASE"/>
    <property type="match status" value="1"/>
</dbReference>
<dbReference type="GO" id="GO:0004764">
    <property type="term" value="F:shikimate 3-dehydrogenase (NADP+) activity"/>
    <property type="evidence" value="ECO:0007669"/>
    <property type="project" value="UniProtKB-EC"/>
</dbReference>
<proteinExistence type="inferred from homology"/>
<comment type="function">
    <text evidence="8">Involved in the biosynthesis of the chorismate, which leads to the biosynthesis of aromatic amino acids. Catalyzes the reversible NADPH linked reduction of 3-dehydroshikimate (DHSA) to yield shikimate (SA).</text>
</comment>
<evidence type="ECO:0000256" key="5">
    <source>
        <dbReference type="ARBA" id="ARBA00023002"/>
    </source>
</evidence>
<keyword evidence="6 8" id="KW-0057">Aromatic amino acid biosynthesis</keyword>
<protein>
    <recommendedName>
        <fullName evidence="2 8">Shikimate dehydrogenase (NADP(+))</fullName>
        <shortName evidence="8">SDH</shortName>
        <ecNumber evidence="2 8">1.1.1.25</ecNumber>
    </recommendedName>
</protein>
<feature type="binding site" evidence="8">
    <location>
        <begin position="126"/>
        <end position="130"/>
    </location>
    <ligand>
        <name>NADP(+)</name>
        <dbReference type="ChEBI" id="CHEBI:58349"/>
    </ligand>
</feature>
<feature type="active site" description="Proton acceptor" evidence="8">
    <location>
        <position position="64"/>
    </location>
</feature>
<dbReference type="InterPro" id="IPR041121">
    <property type="entry name" value="SDH_C"/>
</dbReference>
<feature type="binding site" evidence="8">
    <location>
        <position position="76"/>
    </location>
    <ligand>
        <name>NADP(+)</name>
        <dbReference type="ChEBI" id="CHEBI:58349"/>
    </ligand>
</feature>
<dbReference type="InterPro" id="IPR046346">
    <property type="entry name" value="Aminoacid_DH-like_N_sf"/>
</dbReference>
<evidence type="ECO:0000256" key="1">
    <source>
        <dbReference type="ARBA" id="ARBA00004871"/>
    </source>
</evidence>
<dbReference type="Proteomes" id="UP001221597">
    <property type="component" value="Chromosome"/>
</dbReference>
<keyword evidence="13" id="KW-1185">Reference proteome</keyword>
<dbReference type="InterPro" id="IPR011342">
    <property type="entry name" value="Shikimate_DH"/>
</dbReference>
<feature type="binding site" evidence="8">
    <location>
        <begin position="13"/>
        <end position="15"/>
    </location>
    <ligand>
        <name>shikimate</name>
        <dbReference type="ChEBI" id="CHEBI:36208"/>
    </ligand>
</feature>
<dbReference type="EC" id="1.1.1.25" evidence="2 8"/>
<keyword evidence="5 8" id="KW-0560">Oxidoreductase</keyword>